<gene>
    <name evidence="1" type="ORF">PECAL_4P25470</name>
</gene>
<comment type="caution">
    <text evidence="1">The sequence shown here is derived from an EMBL/GenBank/DDBJ whole genome shotgun (WGS) entry which is preliminary data.</text>
</comment>
<sequence>MRNRSVGCPAEVVRHRDVAAVRAHFYREIALERHRSEGMALYLSPRRRARVGVFALAMAPVGARVVIASVRGAILLGHQPGLEIVRVSAPAPIVCVIDAFALLETYASSVVGVPGHGVVARSVAGLDARLARGHVTDLMIVF</sequence>
<name>A0A8J2X523_9STRA</name>
<accession>A0A8J2X523</accession>
<dbReference type="AlphaFoldDB" id="A0A8J2X523"/>
<dbReference type="EMBL" id="CAKKNE010000004">
    <property type="protein sequence ID" value="CAH0375221.1"/>
    <property type="molecule type" value="Genomic_DNA"/>
</dbReference>
<dbReference type="Proteomes" id="UP000789595">
    <property type="component" value="Unassembled WGS sequence"/>
</dbReference>
<reference evidence="1" key="1">
    <citation type="submission" date="2021-11" db="EMBL/GenBank/DDBJ databases">
        <authorList>
            <consortium name="Genoscope - CEA"/>
            <person name="William W."/>
        </authorList>
    </citation>
    <scope>NUCLEOTIDE SEQUENCE</scope>
</reference>
<keyword evidence="2" id="KW-1185">Reference proteome</keyword>
<proteinExistence type="predicted"/>
<evidence type="ECO:0000313" key="2">
    <source>
        <dbReference type="Proteomes" id="UP000789595"/>
    </source>
</evidence>
<evidence type="ECO:0000313" key="1">
    <source>
        <dbReference type="EMBL" id="CAH0375221.1"/>
    </source>
</evidence>
<organism evidence="1 2">
    <name type="scientific">Pelagomonas calceolata</name>
    <dbReference type="NCBI Taxonomy" id="35677"/>
    <lineage>
        <taxon>Eukaryota</taxon>
        <taxon>Sar</taxon>
        <taxon>Stramenopiles</taxon>
        <taxon>Ochrophyta</taxon>
        <taxon>Pelagophyceae</taxon>
        <taxon>Pelagomonadales</taxon>
        <taxon>Pelagomonadaceae</taxon>
        <taxon>Pelagomonas</taxon>
    </lineage>
</organism>
<protein>
    <submittedName>
        <fullName evidence="1">Uncharacterized protein</fullName>
    </submittedName>
</protein>